<evidence type="ECO:0000256" key="1">
    <source>
        <dbReference type="SAM" id="MobiDB-lite"/>
    </source>
</evidence>
<gene>
    <name evidence="4" type="ORF">NF557_16325</name>
</gene>
<evidence type="ECO:0000313" key="5">
    <source>
        <dbReference type="Proteomes" id="UP001056535"/>
    </source>
</evidence>
<keyword evidence="4" id="KW-0547">Nucleotide-binding</keyword>
<dbReference type="RefSeq" id="WP_252620828.1">
    <property type="nucleotide sequence ID" value="NZ_CP099490.1"/>
</dbReference>
<dbReference type="EMBL" id="CP099490">
    <property type="protein sequence ID" value="USQ76133.1"/>
    <property type="molecule type" value="Genomic_DNA"/>
</dbReference>
<protein>
    <submittedName>
        <fullName evidence="4">Helicase-associated domain-containing protein</fullName>
    </submittedName>
</protein>
<name>A0ABY4YHB7_9MICO</name>
<dbReference type="InterPro" id="IPR032830">
    <property type="entry name" value="XPB/Ssl2_N"/>
</dbReference>
<feature type="domain" description="WYL" evidence="2">
    <location>
        <begin position="763"/>
        <end position="821"/>
    </location>
</feature>
<organism evidence="4 5">
    <name type="scientific">Ornithinimicrobium cryptoxanthini</name>
    <dbReference type="NCBI Taxonomy" id="2934161"/>
    <lineage>
        <taxon>Bacteria</taxon>
        <taxon>Bacillati</taxon>
        <taxon>Actinomycetota</taxon>
        <taxon>Actinomycetes</taxon>
        <taxon>Micrococcales</taxon>
        <taxon>Ornithinimicrobiaceae</taxon>
        <taxon>Ornithinimicrobium</taxon>
    </lineage>
</organism>
<accession>A0ABY4YHB7</accession>
<dbReference type="InterPro" id="IPR026881">
    <property type="entry name" value="WYL_dom"/>
</dbReference>
<proteinExistence type="predicted"/>
<keyword evidence="4" id="KW-0067">ATP-binding</keyword>
<reference evidence="4" key="1">
    <citation type="submission" date="2022-06" db="EMBL/GenBank/DDBJ databases">
        <title>Ornithinimicrobium JY.X270.</title>
        <authorList>
            <person name="Huang Y."/>
        </authorList>
    </citation>
    <scope>NUCLEOTIDE SEQUENCE</scope>
    <source>
        <strain evidence="4">JY.X270</strain>
    </source>
</reference>
<dbReference type="Pfam" id="PF13625">
    <property type="entry name" value="Helicase_C_3"/>
    <property type="match status" value="1"/>
</dbReference>
<keyword evidence="4" id="KW-0347">Helicase</keyword>
<feature type="domain" description="Helicase XPB/Ssl2 N-terminal" evidence="3">
    <location>
        <begin position="514"/>
        <end position="633"/>
    </location>
</feature>
<dbReference type="Pfam" id="PF13280">
    <property type="entry name" value="WYL"/>
    <property type="match status" value="1"/>
</dbReference>
<keyword evidence="5" id="KW-1185">Reference proteome</keyword>
<feature type="compositionally biased region" description="Basic and acidic residues" evidence="1">
    <location>
        <begin position="664"/>
        <end position="673"/>
    </location>
</feature>
<dbReference type="PROSITE" id="PS52050">
    <property type="entry name" value="WYL"/>
    <property type="match status" value="1"/>
</dbReference>
<keyword evidence="4" id="KW-0378">Hydrolase</keyword>
<evidence type="ECO:0000259" key="2">
    <source>
        <dbReference type="Pfam" id="PF13280"/>
    </source>
</evidence>
<feature type="region of interest" description="Disordered" evidence="1">
    <location>
        <begin position="660"/>
        <end position="685"/>
    </location>
</feature>
<evidence type="ECO:0000259" key="3">
    <source>
        <dbReference type="Pfam" id="PF13625"/>
    </source>
</evidence>
<evidence type="ECO:0000313" key="4">
    <source>
        <dbReference type="EMBL" id="USQ76133.1"/>
    </source>
</evidence>
<dbReference type="Proteomes" id="UP001056535">
    <property type="component" value="Chromosome"/>
</dbReference>
<dbReference type="GO" id="GO:0004386">
    <property type="term" value="F:helicase activity"/>
    <property type="evidence" value="ECO:0007669"/>
    <property type="project" value="UniProtKB-KW"/>
</dbReference>
<sequence>MSEDRSARAWLDSRSDDQLQELLAIRPDLHQGAPVVDLDDLARRLEHPMSVSSVVMNLPRPAVELLEAVTALDVGATSERLLELLDTGGRDRDEQSQLLLHWIEILEVVGLAWEVAGRHVVNPGVHRIVVNPLLMGSPARLLTQDLTVDVLKQLYAGLGVPAPPRKAELLAGIGALYADGSRIRQTLAKAPEEVMETLAAHAADVAAASKRGDEALDEDHYAWTPSRQGQYQRDITMRRWASQHGLAVTDSYYSYAYAPAQFPAEVLLALVPPSYRAPFHPRPPQIPTTEVSPVQTERASAAAVTEAVAAMTAVLESTLRTPVQRLKSGGVGAREIKRLSKAVGVGVAEVRLALELGARCGFFDWTDELRPSGEFEQWRRQSAAERAGDLLRAWWPLRFPPTRERDEDGMALPALTGSDNAYAPTAPQLAVVLQTLDGAATSLEPVLELLGWNRPMDQLSADDARHTWDEAALLGVIRDGRLTDLGRTLLTGEQDQVVEQLRTLLPAESQDVLFGSDLTIVVPGSTGAAVVDLLDALAVRESHGVGATWRVSEASVRDALDHGYTVDALLSELREVAGKALPQPLEYLLRDVDRRHGVIGVRPASCVVVSQDEGLLAEVAATKVLRPLGLTAVAPTVLVGTADRATTLAALRKAGYLPVEQDSDGSRTVELRSRGPVGERAAAPDDVDALSDEEFNVLMERELAAQRQRLKGRAPSVPRLPEEPAELVSRLRSGGRPSHEVDQSVLSLVEQLAPRLRPDEQRHLVSAVASDGSVVIRYRNESGNESERKVSDLDLSGAYLTGYCHLRQDVRFFRLDRITMVAPVT</sequence>